<evidence type="ECO:0000256" key="1">
    <source>
        <dbReference type="SAM" id="Phobius"/>
    </source>
</evidence>
<dbReference type="PANTHER" id="PTHR35792">
    <property type="entry name" value="GENERAL STRESS PROTEIN"/>
    <property type="match status" value="1"/>
</dbReference>
<protein>
    <submittedName>
        <fullName evidence="2">YtxH domain-containing protein</fullName>
    </submittedName>
</protein>
<evidence type="ECO:0000313" key="2">
    <source>
        <dbReference type="EMBL" id="QQZ08294.1"/>
    </source>
</evidence>
<keyword evidence="3" id="KW-1185">Reference proteome</keyword>
<dbReference type="EMBL" id="CP065425">
    <property type="protein sequence ID" value="QQZ08294.1"/>
    <property type="molecule type" value="Genomic_DNA"/>
</dbReference>
<feature type="transmembrane region" description="Helical" evidence="1">
    <location>
        <begin position="6"/>
        <end position="25"/>
    </location>
</feature>
<dbReference type="InterPro" id="IPR052928">
    <property type="entry name" value="Desiccation-related_membrane"/>
</dbReference>
<dbReference type="Proteomes" id="UP000595691">
    <property type="component" value="Chromosome"/>
</dbReference>
<dbReference type="Pfam" id="PF12732">
    <property type="entry name" value="YtxH"/>
    <property type="match status" value="1"/>
</dbReference>
<keyword evidence="1" id="KW-1133">Transmembrane helix</keyword>
<evidence type="ECO:0000313" key="3">
    <source>
        <dbReference type="Proteomes" id="UP000595691"/>
    </source>
</evidence>
<dbReference type="InterPro" id="IPR024623">
    <property type="entry name" value="YtxH"/>
</dbReference>
<reference evidence="2 3" key="1">
    <citation type="submission" date="2020-11" db="EMBL/GenBank/DDBJ databases">
        <title>Taxonomic evaluation of the Bacillus sporothermodurans group of bacteria based on whole genome sequences.</title>
        <authorList>
            <person name="Fiedler G."/>
            <person name="Herbstmann A.-D."/>
            <person name="Doll E."/>
            <person name="Wenning M."/>
            <person name="Brinks E."/>
            <person name="Kabisch J."/>
            <person name="Breitenwieser F."/>
            <person name="Lappann M."/>
            <person name="Boehnlein C."/>
            <person name="Franz C."/>
        </authorList>
    </citation>
    <scope>NUCLEOTIDE SEQUENCE [LARGE SCALE GENOMIC DNA]</scope>
    <source>
        <strain evidence="2 3">JCM 19841</strain>
    </source>
</reference>
<organism evidence="2 3">
    <name type="scientific">Heyndrickxia vini</name>
    <dbReference type="NCBI Taxonomy" id="1476025"/>
    <lineage>
        <taxon>Bacteria</taxon>
        <taxon>Bacillati</taxon>
        <taxon>Bacillota</taxon>
        <taxon>Bacilli</taxon>
        <taxon>Bacillales</taxon>
        <taxon>Bacillaceae</taxon>
        <taxon>Heyndrickxia</taxon>
    </lineage>
</organism>
<accession>A0ABX7DZB2</accession>
<dbReference type="PANTHER" id="PTHR35792:SF3">
    <property type="entry name" value="IG HYPOTHETICAL 17707"/>
    <property type="match status" value="1"/>
</dbReference>
<name>A0ABX7DZB2_9BACI</name>
<keyword evidence="1" id="KW-0472">Membrane</keyword>
<gene>
    <name evidence="2" type="ORF">I5776_14585</name>
</gene>
<sequence length="122" mass="13605">MNKKMFAYGIIVGGIAGTLSALLTTPTSGKELRKQLSDSKNDWMSSAKDITKNVHELKNSIHVLSSEGKDIAIKFVSDIKSAISDWQNNIEENKESIFHEVQALKDSIEELESKIQERPSSR</sequence>
<dbReference type="RefSeq" id="WP_202777113.1">
    <property type="nucleotide sequence ID" value="NZ_CP065425.1"/>
</dbReference>
<proteinExistence type="predicted"/>
<keyword evidence="1" id="KW-0812">Transmembrane</keyword>